<dbReference type="VEuPathDB" id="FungiDB:JI435_419380"/>
<name>A0A7U2FDM1_PHANO</name>
<dbReference type="Proteomes" id="UP000663193">
    <property type="component" value="Chromosome 15"/>
</dbReference>
<organism evidence="1 2">
    <name type="scientific">Phaeosphaeria nodorum (strain SN15 / ATCC MYA-4574 / FGSC 10173)</name>
    <name type="common">Glume blotch fungus</name>
    <name type="synonym">Parastagonospora nodorum</name>
    <dbReference type="NCBI Taxonomy" id="321614"/>
    <lineage>
        <taxon>Eukaryota</taxon>
        <taxon>Fungi</taxon>
        <taxon>Dikarya</taxon>
        <taxon>Ascomycota</taxon>
        <taxon>Pezizomycotina</taxon>
        <taxon>Dothideomycetes</taxon>
        <taxon>Pleosporomycetidae</taxon>
        <taxon>Pleosporales</taxon>
        <taxon>Pleosporineae</taxon>
        <taxon>Phaeosphaeriaceae</taxon>
        <taxon>Parastagonospora</taxon>
    </lineage>
</organism>
<sequence length="68" mass="7672">MSPRIKVDQEALSKQQGAGQFSQGIVSDLADTLLIKSRMVIALAREDGRLKIWGSWWRSSIITQTIVW</sequence>
<dbReference type="EMBL" id="CP069037">
    <property type="protein sequence ID" value="QRD03338.1"/>
    <property type="molecule type" value="Genomic_DNA"/>
</dbReference>
<proteinExistence type="predicted"/>
<gene>
    <name evidence="1" type="ORF">JI435_419380</name>
</gene>
<dbReference type="AlphaFoldDB" id="A0A7U2FDM1"/>
<evidence type="ECO:0000313" key="2">
    <source>
        <dbReference type="Proteomes" id="UP000663193"/>
    </source>
</evidence>
<reference evidence="2" key="1">
    <citation type="journal article" date="2021" name="BMC Genomics">
        <title>Chromosome-level genome assembly and manually-curated proteome of model necrotroph Parastagonospora nodorum Sn15 reveals a genome-wide trove of candidate effector homologs, and redundancy of virulence-related functions within an accessory chromosome.</title>
        <authorList>
            <person name="Bertazzoni S."/>
            <person name="Jones D.A.B."/>
            <person name="Phan H.T."/>
            <person name="Tan K.-C."/>
            <person name="Hane J.K."/>
        </authorList>
    </citation>
    <scope>NUCLEOTIDE SEQUENCE [LARGE SCALE GENOMIC DNA]</scope>
    <source>
        <strain evidence="2">SN15 / ATCC MYA-4574 / FGSC 10173)</strain>
    </source>
</reference>
<keyword evidence="2" id="KW-1185">Reference proteome</keyword>
<accession>A0A7U2FDM1</accession>
<evidence type="ECO:0000313" key="1">
    <source>
        <dbReference type="EMBL" id="QRD03338.1"/>
    </source>
</evidence>
<protein>
    <submittedName>
        <fullName evidence="1">Uncharacterized protein</fullName>
    </submittedName>
</protein>